<evidence type="ECO:0000313" key="12">
    <source>
        <dbReference type="Proteomes" id="UP000094761"/>
    </source>
</evidence>
<name>A0A178J5U8_9VIBR</name>
<dbReference type="InterPro" id="IPR015855">
    <property type="entry name" value="ABC_transpr_MalK-like"/>
</dbReference>
<dbReference type="Pfam" id="PF00005">
    <property type="entry name" value="ABC_tran"/>
    <property type="match status" value="1"/>
</dbReference>
<dbReference type="EMBL" id="JAPFIT010000010">
    <property type="protein sequence ID" value="MDC5739567.1"/>
    <property type="molecule type" value="Genomic_DNA"/>
</dbReference>
<dbReference type="AlphaFoldDB" id="A0A178J5U8"/>
<keyword evidence="7" id="KW-0472">Membrane</keyword>
<evidence type="ECO:0000256" key="6">
    <source>
        <dbReference type="ARBA" id="ARBA00022840"/>
    </source>
</evidence>
<dbReference type="Gene3D" id="2.40.50.100">
    <property type="match status" value="1"/>
</dbReference>
<dbReference type="InterPro" id="IPR008995">
    <property type="entry name" value="Mo/tungstate-bd_C_term_dom"/>
</dbReference>
<evidence type="ECO:0000313" key="11">
    <source>
        <dbReference type="EMBL" id="QJY38251.1"/>
    </source>
</evidence>
<gene>
    <name evidence="9" type="primary">ugpC</name>
    <name evidence="10" type="ORF">AZ468_18760</name>
    <name evidence="11" type="ORF">HOO69_16850</name>
    <name evidence="9" type="ORF">OPW20_05785</name>
</gene>
<keyword evidence="14" id="KW-1185">Reference proteome</keyword>
<dbReference type="Pfam" id="PF17912">
    <property type="entry name" value="OB_MalK"/>
    <property type="match status" value="1"/>
</dbReference>
<dbReference type="GO" id="GO:0015423">
    <property type="term" value="F:ABC-type maltose transporter activity"/>
    <property type="evidence" value="ECO:0007669"/>
    <property type="project" value="TreeGrafter"/>
</dbReference>
<dbReference type="InterPro" id="IPR040582">
    <property type="entry name" value="OB_MalK-like"/>
</dbReference>
<dbReference type="InterPro" id="IPR003593">
    <property type="entry name" value="AAA+_ATPase"/>
</dbReference>
<keyword evidence="5" id="KW-0547">Nucleotide-binding</keyword>
<reference evidence="11 13" key="2">
    <citation type="submission" date="2020-05" db="EMBL/GenBank/DDBJ databases">
        <title>First description outside Europe of the emergent pathogen for shellfish aquaculture Vibrio europaeus.</title>
        <authorList>
            <person name="Dubert J."/>
            <person name="Rojas R."/>
        </authorList>
    </citation>
    <scope>NUCLEOTIDE SEQUENCE [LARGE SCALE GENOMIC DNA]</scope>
    <source>
        <strain evidence="11 13">NPI-1</strain>
    </source>
</reference>
<keyword evidence="4" id="KW-0762">Sugar transport</keyword>
<dbReference type="OrthoDB" id="9802264at2"/>
<evidence type="ECO:0000256" key="2">
    <source>
        <dbReference type="ARBA" id="ARBA00022475"/>
    </source>
</evidence>
<dbReference type="InterPro" id="IPR027417">
    <property type="entry name" value="P-loop_NTPase"/>
</dbReference>
<dbReference type="PROSITE" id="PS50893">
    <property type="entry name" value="ABC_TRANSPORTER_2"/>
    <property type="match status" value="1"/>
</dbReference>
<keyword evidence="3" id="KW-0997">Cell inner membrane</keyword>
<dbReference type="SUPFAM" id="SSF52540">
    <property type="entry name" value="P-loop containing nucleoside triphosphate hydrolases"/>
    <property type="match status" value="1"/>
</dbReference>
<dbReference type="Gene3D" id="3.40.50.300">
    <property type="entry name" value="P-loop containing nucleotide triphosphate hydrolases"/>
    <property type="match status" value="1"/>
</dbReference>
<evidence type="ECO:0000313" key="10">
    <source>
        <dbReference type="EMBL" id="OAM97584.1"/>
    </source>
</evidence>
<evidence type="ECO:0000256" key="7">
    <source>
        <dbReference type="ARBA" id="ARBA00023136"/>
    </source>
</evidence>
<dbReference type="SMART" id="SM00382">
    <property type="entry name" value="AAA"/>
    <property type="match status" value="1"/>
</dbReference>
<dbReference type="NCBIfam" id="NF008653">
    <property type="entry name" value="PRK11650.1"/>
    <property type="match status" value="1"/>
</dbReference>
<dbReference type="Proteomes" id="UP000501443">
    <property type="component" value="Chromosome 2"/>
</dbReference>
<dbReference type="GO" id="GO:0005524">
    <property type="term" value="F:ATP binding"/>
    <property type="evidence" value="ECO:0007669"/>
    <property type="project" value="UniProtKB-KW"/>
</dbReference>
<evidence type="ECO:0000256" key="3">
    <source>
        <dbReference type="ARBA" id="ARBA00022519"/>
    </source>
</evidence>
<dbReference type="CDD" id="cd03301">
    <property type="entry name" value="ABC_MalK_N"/>
    <property type="match status" value="1"/>
</dbReference>
<dbReference type="InterPro" id="IPR012340">
    <property type="entry name" value="NA-bd_OB-fold"/>
</dbReference>
<keyword evidence="2" id="KW-1003">Cell membrane</keyword>
<organism evidence="10 12">
    <name type="scientific">Vibrio europaeus</name>
    <dbReference type="NCBI Taxonomy" id="300876"/>
    <lineage>
        <taxon>Bacteria</taxon>
        <taxon>Pseudomonadati</taxon>
        <taxon>Pseudomonadota</taxon>
        <taxon>Gammaproteobacteria</taxon>
        <taxon>Vibrionales</taxon>
        <taxon>Vibrionaceae</taxon>
        <taxon>Vibrio</taxon>
        <taxon>Vibrio oreintalis group</taxon>
    </lineage>
</organism>
<protein>
    <submittedName>
        <fullName evidence="9">Sn-glycerol-3-phosphate ABC transporter ATP-binding protein UgpC</fullName>
    </submittedName>
    <submittedName>
        <fullName evidence="10">Sugar ABC transporter ATP-binding protein</fullName>
    </submittedName>
</protein>
<evidence type="ECO:0000313" key="14">
    <source>
        <dbReference type="Proteomes" id="UP001150001"/>
    </source>
</evidence>
<dbReference type="InterPro" id="IPR003439">
    <property type="entry name" value="ABC_transporter-like_ATP-bd"/>
</dbReference>
<dbReference type="FunFam" id="3.40.50.300:FF:000042">
    <property type="entry name" value="Maltose/maltodextrin ABC transporter, ATP-binding protein"/>
    <property type="match status" value="1"/>
</dbReference>
<keyword evidence="6 10" id="KW-0067">ATP-binding</keyword>
<reference evidence="10 12" key="1">
    <citation type="submission" date="2016-03" db="EMBL/GenBank/DDBJ databases">
        <title>Draft genome sequence of the Vibrio tubiashii subs. europaeus.</title>
        <authorList>
            <person name="Spinard E."/>
            <person name="Dubert J."/>
            <person name="Nelson D.R."/>
            <person name="Barja J.L."/>
        </authorList>
    </citation>
    <scope>NUCLEOTIDE SEQUENCE [LARGE SCALE GENOMIC DNA]</scope>
    <source>
        <strain evidence="12">PP-638</strain>
        <strain evidence="10">PP2-638</strain>
    </source>
</reference>
<accession>A0A178J5U8</accession>
<evidence type="ECO:0000313" key="9">
    <source>
        <dbReference type="EMBL" id="MDC5739567.1"/>
    </source>
</evidence>
<dbReference type="GO" id="GO:0055052">
    <property type="term" value="C:ATP-binding cassette (ABC) transporter complex, substrate-binding subunit-containing"/>
    <property type="evidence" value="ECO:0007669"/>
    <property type="project" value="TreeGrafter"/>
</dbReference>
<dbReference type="EMBL" id="CP053543">
    <property type="protein sequence ID" value="QJY38251.1"/>
    <property type="molecule type" value="Genomic_DNA"/>
</dbReference>
<dbReference type="PROSITE" id="PS00211">
    <property type="entry name" value="ABC_TRANSPORTER_1"/>
    <property type="match status" value="1"/>
</dbReference>
<evidence type="ECO:0000256" key="1">
    <source>
        <dbReference type="ARBA" id="ARBA00022448"/>
    </source>
</evidence>
<dbReference type="Proteomes" id="UP001150001">
    <property type="component" value="Unassembled WGS sequence"/>
</dbReference>
<feature type="domain" description="ABC transporter" evidence="8">
    <location>
        <begin position="4"/>
        <end position="240"/>
    </location>
</feature>
<evidence type="ECO:0000256" key="5">
    <source>
        <dbReference type="ARBA" id="ARBA00022741"/>
    </source>
</evidence>
<dbReference type="InterPro" id="IPR047641">
    <property type="entry name" value="ABC_transpr_MalK/UgpC-like"/>
</dbReference>
<dbReference type="PANTHER" id="PTHR43875">
    <property type="entry name" value="MALTODEXTRIN IMPORT ATP-BINDING PROTEIN MSMX"/>
    <property type="match status" value="1"/>
</dbReference>
<reference evidence="9" key="3">
    <citation type="submission" date="2022-11" db="EMBL/GenBank/DDBJ databases">
        <title>Role of the vibriolysin VemA secreted by the emergent pathogen Vibrio europaeus in the colonization of Manila clam mucus.</title>
        <authorList>
            <person name="Martinez C."/>
            <person name="Rodriguez S."/>
            <person name="Vences A."/>
            <person name="Barja J.L."/>
            <person name="Toranzo A.E."/>
            <person name="Dubert J."/>
        </authorList>
    </citation>
    <scope>NUCLEOTIDE SEQUENCE</scope>
    <source>
        <strain evidence="9">3454</strain>
    </source>
</reference>
<evidence type="ECO:0000259" key="8">
    <source>
        <dbReference type="PROSITE" id="PS50893"/>
    </source>
</evidence>
<dbReference type="GO" id="GO:1990060">
    <property type="term" value="C:maltose transport complex"/>
    <property type="evidence" value="ECO:0007669"/>
    <property type="project" value="TreeGrafter"/>
</dbReference>
<dbReference type="PANTHER" id="PTHR43875:SF3">
    <property type="entry name" value="MALTOSE_MALTODEXTRIN IMPORT ATP-BINDING PROTEIN MALK"/>
    <property type="match status" value="1"/>
</dbReference>
<dbReference type="GO" id="GO:0016887">
    <property type="term" value="F:ATP hydrolysis activity"/>
    <property type="evidence" value="ECO:0007669"/>
    <property type="project" value="InterPro"/>
</dbReference>
<dbReference type="SUPFAM" id="SSF50331">
    <property type="entry name" value="MOP-like"/>
    <property type="match status" value="1"/>
</dbReference>
<dbReference type="EMBL" id="LUAX01000007">
    <property type="protein sequence ID" value="OAM97584.1"/>
    <property type="molecule type" value="Genomic_DNA"/>
</dbReference>
<dbReference type="RefSeq" id="WP_069668773.1">
    <property type="nucleotide sequence ID" value="NZ_CP053543.1"/>
</dbReference>
<dbReference type="GeneID" id="78077764"/>
<sequence length="378" mass="42410">MAEVTLKAVEKTYPNGFKAVHGVDLNIREGEFMVFVGPSGCAKSTTLRMIAGLEEISHGDVFIGETRVNDLPPKDRGISMVFQNYALYPHMSVYENMAFGLKQQKLPKLEIEKRIAEAAKTLEIEHLLQNKPGEMSGGQRQRVALGRAMVRKPDVFLFDEPLSNLDAKLRVSTRVSIAQLHNDLKAEGQNATMIYVTHDQVEAMTLGDRICVLNQGEIMQVDTPMNLYRYPANKFVAGFIGSPAMNILKTRIDEIDGVMNVISQNGTRWLLPADKQSLARQHRGKWVWFGIRPEHIQLANHDALASDVNTQRHTLSVVESMGNELYLYFQLGADKMMARVPFDADRLVQDGGSTLLSFATSQCHLFDLETEQVLSEHH</sequence>
<keyword evidence="1" id="KW-0813">Transport</keyword>
<evidence type="ECO:0000256" key="4">
    <source>
        <dbReference type="ARBA" id="ARBA00022597"/>
    </source>
</evidence>
<proteinExistence type="predicted"/>
<dbReference type="InterPro" id="IPR017871">
    <property type="entry name" value="ABC_transporter-like_CS"/>
</dbReference>
<evidence type="ECO:0000313" key="13">
    <source>
        <dbReference type="Proteomes" id="UP000501443"/>
    </source>
</evidence>
<dbReference type="Proteomes" id="UP000094761">
    <property type="component" value="Unassembled WGS sequence"/>
</dbReference>
<dbReference type="Gene3D" id="2.40.50.140">
    <property type="entry name" value="Nucleic acid-binding proteins"/>
    <property type="match status" value="1"/>
</dbReference>